<feature type="transmembrane region" description="Helical" evidence="1">
    <location>
        <begin position="905"/>
        <end position="922"/>
    </location>
</feature>
<keyword evidence="1" id="KW-1133">Transmembrane helix</keyword>
<protein>
    <submittedName>
        <fullName evidence="2">Uncharacterized protein</fullName>
    </submittedName>
</protein>
<name>A0A1D3S869_PLABE</name>
<evidence type="ECO:0000313" key="3">
    <source>
        <dbReference type="Proteomes" id="UP000219974"/>
    </source>
</evidence>
<reference evidence="2 3" key="1">
    <citation type="submission" date="2016-08" db="EMBL/GenBank/DDBJ databases">
        <authorList>
            <consortium name="Pathogen Informatics"/>
        </authorList>
    </citation>
    <scope>NUCLEOTIDE SEQUENCE [LARGE SCALE GENOMIC DNA]</scope>
    <source>
        <strain evidence="2 3">SP11 RLL</strain>
    </source>
</reference>
<gene>
    <name evidence="2" type="ORF">PBSP11RLL_000156400</name>
</gene>
<feature type="transmembrane region" description="Helical" evidence="1">
    <location>
        <begin position="1211"/>
        <end position="1229"/>
    </location>
</feature>
<feature type="transmembrane region" description="Helical" evidence="1">
    <location>
        <begin position="934"/>
        <end position="957"/>
    </location>
</feature>
<feature type="transmembrane region" description="Helical" evidence="1">
    <location>
        <begin position="1322"/>
        <end position="1342"/>
    </location>
</feature>
<keyword evidence="1" id="KW-0472">Membrane</keyword>
<evidence type="ECO:0000313" key="2">
    <source>
        <dbReference type="EMBL" id="SCO59739.1"/>
    </source>
</evidence>
<keyword evidence="1" id="KW-0812">Transmembrane</keyword>
<organism evidence="2 3">
    <name type="scientific">Plasmodium berghei</name>
    <dbReference type="NCBI Taxonomy" id="5821"/>
    <lineage>
        <taxon>Eukaryota</taxon>
        <taxon>Sar</taxon>
        <taxon>Alveolata</taxon>
        <taxon>Apicomplexa</taxon>
        <taxon>Aconoidasida</taxon>
        <taxon>Haemosporida</taxon>
        <taxon>Plasmodiidae</taxon>
        <taxon>Plasmodium</taxon>
        <taxon>Plasmodium (Vinckeia)</taxon>
    </lineage>
</organism>
<feature type="transmembrane region" description="Helical" evidence="1">
    <location>
        <begin position="827"/>
        <end position="846"/>
    </location>
</feature>
<proteinExistence type="predicted"/>
<accession>A0A1D3S869</accession>
<sequence>MFGDKDDTSEGLSSKGFEFPNDKNNIYVLYKRENEDDKILIENICDLFEKIYKDKTAFTEIIKNISLYLNNLKRNNKYYDLIFSNNNLYGKYDTTNEYSNFKNNIIDKINSIDIIHILLSFPSDHSYLYNTLLLVYEELNLIEIKNIYNVLFELTNFLIDRYDIYNDNLNSFELFDKFILNYELKYISNVQIHDIYEFLKNDNENYIIILLSLLNYCLNLIESINHFFCNENGKSLSLIDQLVVVKKEIYNNVCKIKYSNNNNNNNIIKDNSSNIHCQKKENEFVESNGLLINNIYYTENEKSKAYNEFFENCFSVEKETYSKGKVDMIKIDDEKINNCFFICEYDDNILLMRNCVNDNVEGMTLSIDIKHRFCHEIKLKYINLGMLNKIMCILLKGLKISQHLNEEICKKTLYVFSNVITDIIKKFYKKNENLLFLDIFFTNILKTTRELVQFYNGQIERSPKQTMLFYKCFNKIIDQISIFLHNKVCFKKIYYGNKDLNINYKNVEKYLYHFDETYYMLFYLFYVIIELANEINNNIFLFFICLINYKCEKEEDEHDVNNLNKKEDIPFFDVKEIFLNSDFINSCKEKMKEKNINRMITIFLFLEKKIKNFFSYFKFIFCYVWEKYSITKLEKIEADQSKGDKKKQFKIRTNFENILKKIKYVLLDMFVKYTKLLVIYKYYFIPYINNTNDHVGIFFGEFMLYMKSVEKLIFLIFPNCSNKIINKLEKYTKHMHKICENKLSGKIQDFVKFNENLYEYNKTKNNNNFHIKEKKFNNYEENDNYKHEIDGDNNSHGINSQILQSTKYKTSMWCIKKDKKFEQINNYISYEIILLNIFGIIYANILEEIYENKYKFIYFKNSIIHFEFLKKLKTAMIKEFDKDTNVFNEITEKIYNDKFKEKKNYNYYFCFPYELLALLINFQLKFFMNNILNNYKICTIVIEFIFYISSTINPYFFKISKHIWGILGSYINLNIDHISLLALTNIFFHLILDKTNIDIDIVGTFENIPNSSSKQYFLYLFLKNQTFLNENGKNYLFFLQCILRNINSEELIEIVMKIFYSKLHIKLQYTLNILLEYLNSYSRCVIKMENEMNIEIDEKFCNNKINDNENKIISIFIYLDVINIFPENFLDILNDLQLKKDILNMFNFFIYLNNEFSLLAKRYEIYKYDKIFKKIIKINGKENLDNKNNEEMQIKNITDDKNIYYNNKPKIYFPILISSLISYSLFYILKNYTFSIQKNVIIDFYKNFFSDKYLYTLCNNYIYVKILNESFIIFMYIKKIIKETNIDNHNNDIPIQSIELNCLLEKNDINNNLKILSSFYKVYIIFFKQYPHIFIFSIIFLIKNNIITLTNESEFSDFYNQICNDVNKDDKYSSFFKNLIFSILNSCFFENRKINDLTIVKENYFNENINLVTMARQHFLNSFFQSKQFSDISKDHLKNTISKFFQTNFKKYNFCENDISNLVNFLLPNMQL</sequence>
<dbReference type="VEuPathDB" id="PlasmoDB:PBANKA_0821300"/>
<dbReference type="Proteomes" id="UP000219974">
    <property type="component" value="Chromosome 8"/>
</dbReference>
<dbReference type="EMBL" id="LT608272">
    <property type="protein sequence ID" value="SCO59739.1"/>
    <property type="molecule type" value="Genomic_DNA"/>
</dbReference>
<evidence type="ECO:0000256" key="1">
    <source>
        <dbReference type="SAM" id="Phobius"/>
    </source>
</evidence>